<dbReference type="InterPro" id="IPR002156">
    <property type="entry name" value="RNaseH_domain"/>
</dbReference>
<dbReference type="InterPro" id="IPR052929">
    <property type="entry name" value="RNase_H-like_EbsB-rel"/>
</dbReference>
<name>A0ABR0Q0E9_GOSAR</name>
<dbReference type="CDD" id="cd06222">
    <property type="entry name" value="RNase_H_like"/>
    <property type="match status" value="1"/>
</dbReference>
<dbReference type="PANTHER" id="PTHR47074:SF61">
    <property type="entry name" value="RNASE H TYPE-1 DOMAIN-CONTAINING PROTEIN"/>
    <property type="match status" value="1"/>
</dbReference>
<keyword evidence="3" id="KW-1185">Reference proteome</keyword>
<protein>
    <recommendedName>
        <fullName evidence="1">RNase H type-1 domain-containing protein</fullName>
    </recommendedName>
</protein>
<feature type="domain" description="RNase H type-1" evidence="1">
    <location>
        <begin position="120"/>
        <end position="241"/>
    </location>
</feature>
<gene>
    <name evidence="2" type="ORF">PVK06_016524</name>
</gene>
<reference evidence="2 3" key="1">
    <citation type="submission" date="2023-03" db="EMBL/GenBank/DDBJ databases">
        <title>WGS of Gossypium arboreum.</title>
        <authorList>
            <person name="Yu D."/>
        </authorList>
    </citation>
    <scope>NUCLEOTIDE SEQUENCE [LARGE SCALE GENOMIC DNA]</scope>
    <source>
        <tissue evidence="2">Leaf</tissue>
    </source>
</reference>
<dbReference type="Proteomes" id="UP001358586">
    <property type="component" value="Chromosome 5"/>
</dbReference>
<dbReference type="EMBL" id="JARKNE010000005">
    <property type="protein sequence ID" value="KAK5832721.1"/>
    <property type="molecule type" value="Genomic_DNA"/>
</dbReference>
<evidence type="ECO:0000313" key="2">
    <source>
        <dbReference type="EMBL" id="KAK5832721.1"/>
    </source>
</evidence>
<comment type="caution">
    <text evidence="2">The sequence shown here is derived from an EMBL/GenBank/DDBJ whole genome shotgun (WGS) entry which is preliminary data.</text>
</comment>
<evidence type="ECO:0000259" key="1">
    <source>
        <dbReference type="Pfam" id="PF13456"/>
    </source>
</evidence>
<dbReference type="InterPro" id="IPR036397">
    <property type="entry name" value="RNaseH_sf"/>
</dbReference>
<organism evidence="2 3">
    <name type="scientific">Gossypium arboreum</name>
    <name type="common">Tree cotton</name>
    <name type="synonym">Gossypium nanking</name>
    <dbReference type="NCBI Taxonomy" id="29729"/>
    <lineage>
        <taxon>Eukaryota</taxon>
        <taxon>Viridiplantae</taxon>
        <taxon>Streptophyta</taxon>
        <taxon>Embryophyta</taxon>
        <taxon>Tracheophyta</taxon>
        <taxon>Spermatophyta</taxon>
        <taxon>Magnoliopsida</taxon>
        <taxon>eudicotyledons</taxon>
        <taxon>Gunneridae</taxon>
        <taxon>Pentapetalae</taxon>
        <taxon>rosids</taxon>
        <taxon>malvids</taxon>
        <taxon>Malvales</taxon>
        <taxon>Malvaceae</taxon>
        <taxon>Malvoideae</taxon>
        <taxon>Gossypium</taxon>
    </lineage>
</organism>
<evidence type="ECO:0000313" key="3">
    <source>
        <dbReference type="Proteomes" id="UP001358586"/>
    </source>
</evidence>
<dbReference type="Gene3D" id="3.30.420.10">
    <property type="entry name" value="Ribonuclease H-like superfamily/Ribonuclease H"/>
    <property type="match status" value="1"/>
</dbReference>
<accession>A0ABR0Q0E9</accession>
<dbReference type="PANTHER" id="PTHR47074">
    <property type="entry name" value="BNAC02G40300D PROTEIN"/>
    <property type="match status" value="1"/>
</dbReference>
<dbReference type="Pfam" id="PF13456">
    <property type="entry name" value="RVT_3"/>
    <property type="match status" value="1"/>
</dbReference>
<sequence length="250" mass="28807">MEGSVSHVFWEFTFIKGVLQGVGIDGSSSSPEQNWNMWLANSFLNMQEEQCKWLVITFWAIWYHKNKVCHQGERQCTTRLISFIKALYTENIQLEVVTEVGVRKNECAWTPSRINVVKGNFNARYNNCIMKSVTGIIFRDFEGNIMVACTYPNTYVADATTVDVRACLKMVVVAEKLGFRNLVIEGDSLTVIKKIQTLEEDKSNITVIIKEIRERARRFDSFTCQFTGRSVNHVAHIMAEEGKRWDLPRF</sequence>
<proteinExistence type="predicted"/>
<dbReference type="InterPro" id="IPR044730">
    <property type="entry name" value="RNase_H-like_dom_plant"/>
</dbReference>